<comment type="caution">
    <text evidence="1">The sequence shown here is derived from an EMBL/GenBank/DDBJ whole genome shotgun (WGS) entry which is preliminary data.</text>
</comment>
<dbReference type="OrthoDB" id="421393at2759"/>
<sequence length="278" mass="31617">CPPNDEVSVREFEDFTVNRLKLLHTIDKFCRRVSGSGEFRLENMGELQPQLARDLRDCGLSLGYPKPDRVQGFLIEKAEFQSRDSISHFALRLAFCKTNEAKEWLLKQEQRLFVLRFEALNTDAKEAFLESAGLQVQRFEEQRDGPGPSLSMLQKCTAGAKTWRDGRPEFERNFYEMPFTQVPPAFIAGRRVVLKKGKAFVPASSLKLIVAKKFKDLLSASLEVAFQGVHIALGDPRIGPFIRQLQEMGMQLVMPMRNTSTEDQGEKLSLQNFEGLLT</sequence>
<dbReference type="EMBL" id="CAJNIZ010040879">
    <property type="protein sequence ID" value="CAE7608551.1"/>
    <property type="molecule type" value="Genomic_DNA"/>
</dbReference>
<accession>A0A812VBP4</accession>
<organism evidence="1 2">
    <name type="scientific">Symbiodinium pilosum</name>
    <name type="common">Dinoflagellate</name>
    <dbReference type="NCBI Taxonomy" id="2952"/>
    <lineage>
        <taxon>Eukaryota</taxon>
        <taxon>Sar</taxon>
        <taxon>Alveolata</taxon>
        <taxon>Dinophyceae</taxon>
        <taxon>Suessiales</taxon>
        <taxon>Symbiodiniaceae</taxon>
        <taxon>Symbiodinium</taxon>
    </lineage>
</organism>
<dbReference type="PANTHER" id="PTHR10537">
    <property type="entry name" value="DNA PRIMASE LARGE SUBUNIT"/>
    <property type="match status" value="1"/>
</dbReference>
<dbReference type="Proteomes" id="UP000649617">
    <property type="component" value="Unassembled WGS sequence"/>
</dbReference>
<keyword evidence="2" id="KW-1185">Reference proteome</keyword>
<proteinExistence type="predicted"/>
<protein>
    <submittedName>
        <fullName evidence="1">PRIM2 protein</fullName>
    </submittedName>
</protein>
<feature type="non-terminal residue" evidence="1">
    <location>
        <position position="1"/>
    </location>
</feature>
<dbReference type="GO" id="GO:0006269">
    <property type="term" value="P:DNA replication, synthesis of primer"/>
    <property type="evidence" value="ECO:0007669"/>
    <property type="project" value="UniProtKB-KW"/>
</dbReference>
<dbReference type="InterPro" id="IPR007238">
    <property type="entry name" value="DNA_primase_lsu_euk/arc"/>
</dbReference>
<dbReference type="GO" id="GO:0046872">
    <property type="term" value="F:metal ion binding"/>
    <property type="evidence" value="ECO:0007669"/>
    <property type="project" value="UniProtKB-KW"/>
</dbReference>
<evidence type="ECO:0000313" key="1">
    <source>
        <dbReference type="EMBL" id="CAE7608551.1"/>
    </source>
</evidence>
<reference evidence="1" key="1">
    <citation type="submission" date="2021-02" db="EMBL/GenBank/DDBJ databases">
        <authorList>
            <person name="Dougan E. K."/>
            <person name="Rhodes N."/>
            <person name="Thang M."/>
            <person name="Chan C."/>
        </authorList>
    </citation>
    <scope>NUCLEOTIDE SEQUENCE</scope>
</reference>
<feature type="non-terminal residue" evidence="1">
    <location>
        <position position="278"/>
    </location>
</feature>
<dbReference type="Gene3D" id="1.20.930.80">
    <property type="match status" value="1"/>
</dbReference>
<dbReference type="GO" id="GO:0005658">
    <property type="term" value="C:alpha DNA polymerase:primase complex"/>
    <property type="evidence" value="ECO:0007669"/>
    <property type="project" value="TreeGrafter"/>
</dbReference>
<dbReference type="GO" id="GO:0006270">
    <property type="term" value="P:DNA replication initiation"/>
    <property type="evidence" value="ECO:0007669"/>
    <property type="project" value="TreeGrafter"/>
</dbReference>
<dbReference type="AlphaFoldDB" id="A0A812VBP4"/>
<dbReference type="GO" id="GO:0051539">
    <property type="term" value="F:4 iron, 4 sulfur cluster binding"/>
    <property type="evidence" value="ECO:0007669"/>
    <property type="project" value="UniProtKB-KW"/>
</dbReference>
<gene>
    <name evidence="1" type="primary">PRIM2</name>
    <name evidence="1" type="ORF">SPIL2461_LOCUS16063</name>
</gene>
<dbReference type="Pfam" id="PF26466">
    <property type="entry name" value="DNA_primase_lrg_N"/>
    <property type="match status" value="1"/>
</dbReference>
<name>A0A812VBP4_SYMPI</name>
<evidence type="ECO:0000313" key="2">
    <source>
        <dbReference type="Proteomes" id="UP000649617"/>
    </source>
</evidence>
<dbReference type="PANTHER" id="PTHR10537:SF3">
    <property type="entry name" value="DNA PRIMASE LARGE SUBUNIT"/>
    <property type="match status" value="1"/>
</dbReference>